<evidence type="ECO:0000313" key="2">
    <source>
        <dbReference type="Proteomes" id="UP000325440"/>
    </source>
</evidence>
<gene>
    <name evidence="1" type="ORF">CINCED_3A019097</name>
</gene>
<proteinExistence type="predicted"/>
<name>A0A5E4ND47_9HEMI</name>
<sequence length="173" mass="20357">MLSHIKLANLNNYHHNKHQTKRIFWGCWRWKIHSQSSQRHIGDRRFLKEDVSAHTIVKKQKDFLVKCKVLIHHLIFPTSNKELFTEHGAWVPATAASLKPTIDEIILKDVKADPLDHLIDANELFDPNGEIQKRKQTRTKTPLTKFEKEVTNDDSYTIRWTCLVAAYIHQNTW</sequence>
<dbReference type="EMBL" id="CABPRJ010001903">
    <property type="protein sequence ID" value="VVC40394.1"/>
    <property type="molecule type" value="Genomic_DNA"/>
</dbReference>
<dbReference type="AlphaFoldDB" id="A0A5E4ND47"/>
<accession>A0A5E4ND47</accession>
<reference evidence="1 2" key="1">
    <citation type="submission" date="2019-08" db="EMBL/GenBank/DDBJ databases">
        <authorList>
            <person name="Alioto T."/>
            <person name="Alioto T."/>
            <person name="Gomez Garrido J."/>
        </authorList>
    </citation>
    <scope>NUCLEOTIDE SEQUENCE [LARGE SCALE GENOMIC DNA]</scope>
</reference>
<evidence type="ECO:0000313" key="1">
    <source>
        <dbReference type="EMBL" id="VVC40394.1"/>
    </source>
</evidence>
<protein>
    <submittedName>
        <fullName evidence="1">Uncharacterized protein</fullName>
    </submittedName>
</protein>
<organism evidence="1 2">
    <name type="scientific">Cinara cedri</name>
    <dbReference type="NCBI Taxonomy" id="506608"/>
    <lineage>
        <taxon>Eukaryota</taxon>
        <taxon>Metazoa</taxon>
        <taxon>Ecdysozoa</taxon>
        <taxon>Arthropoda</taxon>
        <taxon>Hexapoda</taxon>
        <taxon>Insecta</taxon>
        <taxon>Pterygota</taxon>
        <taxon>Neoptera</taxon>
        <taxon>Paraneoptera</taxon>
        <taxon>Hemiptera</taxon>
        <taxon>Sternorrhyncha</taxon>
        <taxon>Aphidomorpha</taxon>
        <taxon>Aphidoidea</taxon>
        <taxon>Aphididae</taxon>
        <taxon>Lachninae</taxon>
        <taxon>Cinara</taxon>
    </lineage>
</organism>
<keyword evidence="2" id="KW-1185">Reference proteome</keyword>
<dbReference type="Proteomes" id="UP000325440">
    <property type="component" value="Unassembled WGS sequence"/>
</dbReference>